<feature type="non-terminal residue" evidence="1">
    <location>
        <position position="129"/>
    </location>
</feature>
<reference evidence="1 2" key="3">
    <citation type="journal article" date="2022" name="Microbiol. Spectr.">
        <title>Folding features and dynamics of 3D genome architecture in plant fungal pathogens.</title>
        <authorList>
            <person name="Xia C."/>
        </authorList>
    </citation>
    <scope>NUCLEOTIDE SEQUENCE [LARGE SCALE GENOMIC DNA]</scope>
    <source>
        <strain evidence="1 2">93-210</strain>
    </source>
</reference>
<keyword evidence="2" id="KW-1185">Reference proteome</keyword>
<sequence>MLLSSQNKNLKPHHQTPNRSPLSTKLICPASMSTINDFSMYLIPKKAAPVCPPCQSCSLPSVFEDDDEDDFELEIRTNKVMKNMIFRIKLCSCPKTVSPKFFSSNYLRFLTLSRKSSLSPTDSLHSGIS</sequence>
<name>A0ACC0F1U7_9BASI</name>
<evidence type="ECO:0000313" key="2">
    <source>
        <dbReference type="Proteomes" id="UP001060170"/>
    </source>
</evidence>
<gene>
    <name evidence="1" type="ORF">MJO28_000877</name>
</gene>
<reference evidence="2" key="1">
    <citation type="journal article" date="2018" name="BMC Genomics">
        <title>Genomic insights into host adaptation between the wheat stripe rust pathogen (Puccinia striiformis f. sp. tritici) and the barley stripe rust pathogen (Puccinia striiformis f. sp. hordei).</title>
        <authorList>
            <person name="Xia C."/>
            <person name="Wang M."/>
            <person name="Yin C."/>
            <person name="Cornejo O.E."/>
            <person name="Hulbert S.H."/>
            <person name="Chen X."/>
        </authorList>
    </citation>
    <scope>NUCLEOTIDE SEQUENCE [LARGE SCALE GENOMIC DNA]</scope>
    <source>
        <strain evidence="2">93-210</strain>
    </source>
</reference>
<dbReference type="Proteomes" id="UP001060170">
    <property type="component" value="Chromosome 1"/>
</dbReference>
<comment type="caution">
    <text evidence="1">The sequence shown here is derived from an EMBL/GenBank/DDBJ whole genome shotgun (WGS) entry which is preliminary data.</text>
</comment>
<organism evidence="1 2">
    <name type="scientific">Puccinia striiformis f. sp. tritici</name>
    <dbReference type="NCBI Taxonomy" id="168172"/>
    <lineage>
        <taxon>Eukaryota</taxon>
        <taxon>Fungi</taxon>
        <taxon>Dikarya</taxon>
        <taxon>Basidiomycota</taxon>
        <taxon>Pucciniomycotina</taxon>
        <taxon>Pucciniomycetes</taxon>
        <taxon>Pucciniales</taxon>
        <taxon>Pucciniaceae</taxon>
        <taxon>Puccinia</taxon>
    </lineage>
</organism>
<dbReference type="EMBL" id="CM045865">
    <property type="protein sequence ID" value="KAI7962783.1"/>
    <property type="molecule type" value="Genomic_DNA"/>
</dbReference>
<proteinExistence type="predicted"/>
<protein>
    <submittedName>
        <fullName evidence="1">Uncharacterized protein</fullName>
    </submittedName>
</protein>
<accession>A0ACC0F1U7</accession>
<evidence type="ECO:0000313" key="1">
    <source>
        <dbReference type="EMBL" id="KAI7962783.1"/>
    </source>
</evidence>
<reference evidence="2" key="2">
    <citation type="journal article" date="2018" name="Mol. Plant Microbe Interact.">
        <title>Genome sequence resources for the wheat stripe rust pathogen (Puccinia striiformis f. sp. tritici) and the barley stripe rust pathogen (Puccinia striiformis f. sp. hordei).</title>
        <authorList>
            <person name="Xia C."/>
            <person name="Wang M."/>
            <person name="Yin C."/>
            <person name="Cornejo O.E."/>
            <person name="Hulbert S.H."/>
            <person name="Chen X."/>
        </authorList>
    </citation>
    <scope>NUCLEOTIDE SEQUENCE [LARGE SCALE GENOMIC DNA]</scope>
    <source>
        <strain evidence="2">93-210</strain>
    </source>
</reference>